<proteinExistence type="predicted"/>
<organism evidence="2 3">
    <name type="scientific">Bianquea renquensis</name>
    <dbReference type="NCBI Taxonomy" id="2763661"/>
    <lineage>
        <taxon>Bacteria</taxon>
        <taxon>Bacillati</taxon>
        <taxon>Bacillota</taxon>
        <taxon>Clostridia</taxon>
        <taxon>Eubacteriales</taxon>
        <taxon>Bianqueaceae</taxon>
        <taxon>Bianquea</taxon>
    </lineage>
</organism>
<dbReference type="InterPro" id="IPR019887">
    <property type="entry name" value="Tscrpt_reg_AsnC/Lrp_C"/>
</dbReference>
<dbReference type="Pfam" id="PF01037">
    <property type="entry name" value="AsnC_trans_reg"/>
    <property type="match status" value="1"/>
</dbReference>
<accession>A0A926DQQ9</accession>
<dbReference type="InterPro" id="IPR036388">
    <property type="entry name" value="WH-like_DNA-bd_sf"/>
</dbReference>
<dbReference type="PANTHER" id="PTHR43413">
    <property type="entry name" value="TRANSCRIPTIONAL REGULATOR, ASNC FAMILY"/>
    <property type="match status" value="1"/>
</dbReference>
<dbReference type="RefSeq" id="WP_177720164.1">
    <property type="nucleotide sequence ID" value="NZ_JACRSQ010000001.1"/>
</dbReference>
<protein>
    <submittedName>
        <fullName evidence="2">Lrp/AsnC family transcriptional regulator</fullName>
    </submittedName>
</protein>
<dbReference type="Gene3D" id="3.30.70.920">
    <property type="match status" value="1"/>
</dbReference>
<sequence length="160" mass="18307">MREEILDVLEKNSRATITDLAVMLAQPEEEIAKEISAMEKEKIICGYHTLINWDKTNTERVVALIEVRVTPQRDEGFDSIAKRIYRYKEVTSVYLMSGAFDLTVIIEGRTMKEVALFVGQKLAVLDSVISTSTHFVLKKYKDHGLVLDEEKKDERMIVSP</sequence>
<dbReference type="AlphaFoldDB" id="A0A926DQQ9"/>
<name>A0A926DQQ9_9FIRM</name>
<dbReference type="InterPro" id="IPR011008">
    <property type="entry name" value="Dimeric_a/b-barrel"/>
</dbReference>
<dbReference type="PANTHER" id="PTHR43413:SF7">
    <property type="entry name" value="HTH-TYPE TRANSCRIPTIONAL REGULATOR PTR2"/>
    <property type="match status" value="1"/>
</dbReference>
<dbReference type="SUPFAM" id="SSF54909">
    <property type="entry name" value="Dimeric alpha+beta barrel"/>
    <property type="match status" value="1"/>
</dbReference>
<comment type="caution">
    <text evidence="2">The sequence shown here is derived from an EMBL/GenBank/DDBJ whole genome shotgun (WGS) entry which is preliminary data.</text>
</comment>
<dbReference type="InterPro" id="IPR036390">
    <property type="entry name" value="WH_DNA-bd_sf"/>
</dbReference>
<feature type="domain" description="Transcription regulator AsnC/Lrp ligand binding" evidence="1">
    <location>
        <begin position="65"/>
        <end position="138"/>
    </location>
</feature>
<evidence type="ECO:0000313" key="3">
    <source>
        <dbReference type="Proteomes" id="UP000657006"/>
    </source>
</evidence>
<dbReference type="Proteomes" id="UP000657006">
    <property type="component" value="Unassembled WGS sequence"/>
</dbReference>
<gene>
    <name evidence="2" type="ORF">H8730_00740</name>
</gene>
<dbReference type="EMBL" id="JACRSQ010000001">
    <property type="protein sequence ID" value="MBC8542077.1"/>
    <property type="molecule type" value="Genomic_DNA"/>
</dbReference>
<dbReference type="InterPro" id="IPR019888">
    <property type="entry name" value="Tscrpt_reg_AsnC-like"/>
</dbReference>
<keyword evidence="3" id="KW-1185">Reference proteome</keyword>
<dbReference type="Gene3D" id="1.10.10.10">
    <property type="entry name" value="Winged helix-like DNA-binding domain superfamily/Winged helix DNA-binding domain"/>
    <property type="match status" value="1"/>
</dbReference>
<dbReference type="SMART" id="SM00344">
    <property type="entry name" value="HTH_ASNC"/>
    <property type="match status" value="1"/>
</dbReference>
<reference evidence="2" key="1">
    <citation type="submission" date="2020-08" db="EMBL/GenBank/DDBJ databases">
        <title>Genome public.</title>
        <authorList>
            <person name="Liu C."/>
            <person name="Sun Q."/>
        </authorList>
    </citation>
    <scope>NUCLEOTIDE SEQUENCE</scope>
    <source>
        <strain evidence="2">NSJ-32</strain>
    </source>
</reference>
<evidence type="ECO:0000313" key="2">
    <source>
        <dbReference type="EMBL" id="MBC8542077.1"/>
    </source>
</evidence>
<dbReference type="SUPFAM" id="SSF46785">
    <property type="entry name" value="Winged helix' DNA-binding domain"/>
    <property type="match status" value="1"/>
</dbReference>
<dbReference type="InterPro" id="IPR050684">
    <property type="entry name" value="HTH-Siroheme_Decarb"/>
</dbReference>
<evidence type="ECO:0000259" key="1">
    <source>
        <dbReference type="Pfam" id="PF01037"/>
    </source>
</evidence>